<dbReference type="RefSeq" id="WP_382350175.1">
    <property type="nucleotide sequence ID" value="NZ_JBHSMC010000011.1"/>
</dbReference>
<organism evidence="2 3">
    <name type="scientific">Lederbergia graminis</name>
    <dbReference type="NCBI Taxonomy" id="735518"/>
    <lineage>
        <taxon>Bacteria</taxon>
        <taxon>Bacillati</taxon>
        <taxon>Bacillota</taxon>
        <taxon>Bacilli</taxon>
        <taxon>Bacillales</taxon>
        <taxon>Bacillaceae</taxon>
        <taxon>Lederbergia</taxon>
    </lineage>
</organism>
<evidence type="ECO:0000313" key="3">
    <source>
        <dbReference type="Proteomes" id="UP001596147"/>
    </source>
</evidence>
<dbReference type="EMBL" id="JBHSMC010000011">
    <property type="protein sequence ID" value="MFC5464800.1"/>
    <property type="molecule type" value="Genomic_DNA"/>
</dbReference>
<feature type="transmembrane region" description="Helical" evidence="1">
    <location>
        <begin position="12"/>
        <end position="33"/>
    </location>
</feature>
<sequence length="68" mass="7260">MSQDTNNKKLGNYVAYGITFGIFAGSLISLIGFMFDSTFIQIVGPAFGISFGTIAGALIYSIKNNKQS</sequence>
<evidence type="ECO:0000313" key="2">
    <source>
        <dbReference type="EMBL" id="MFC5464800.1"/>
    </source>
</evidence>
<comment type="caution">
    <text evidence="2">The sequence shown here is derived from an EMBL/GenBank/DDBJ whole genome shotgun (WGS) entry which is preliminary data.</text>
</comment>
<reference evidence="3" key="1">
    <citation type="journal article" date="2019" name="Int. J. Syst. Evol. Microbiol.">
        <title>The Global Catalogue of Microorganisms (GCM) 10K type strain sequencing project: providing services to taxonomists for standard genome sequencing and annotation.</title>
        <authorList>
            <consortium name="The Broad Institute Genomics Platform"/>
            <consortium name="The Broad Institute Genome Sequencing Center for Infectious Disease"/>
            <person name="Wu L."/>
            <person name="Ma J."/>
        </authorList>
    </citation>
    <scope>NUCLEOTIDE SEQUENCE [LARGE SCALE GENOMIC DNA]</scope>
    <source>
        <strain evidence="3">CGMCC 1.12237</strain>
    </source>
</reference>
<keyword evidence="3" id="KW-1185">Reference proteome</keyword>
<feature type="transmembrane region" description="Helical" evidence="1">
    <location>
        <begin position="39"/>
        <end position="62"/>
    </location>
</feature>
<keyword evidence="1" id="KW-0812">Transmembrane</keyword>
<gene>
    <name evidence="2" type="ORF">ACFPM4_08540</name>
</gene>
<name>A0ABW0LHH2_9BACI</name>
<dbReference type="Proteomes" id="UP001596147">
    <property type="component" value="Unassembled WGS sequence"/>
</dbReference>
<proteinExistence type="predicted"/>
<keyword evidence="1" id="KW-0472">Membrane</keyword>
<protein>
    <submittedName>
        <fullName evidence="2">Uncharacterized protein</fullName>
    </submittedName>
</protein>
<keyword evidence="1" id="KW-1133">Transmembrane helix</keyword>
<evidence type="ECO:0000256" key="1">
    <source>
        <dbReference type="SAM" id="Phobius"/>
    </source>
</evidence>
<accession>A0ABW0LHH2</accession>